<name>A0ABU4XMY9_9HYPH</name>
<keyword evidence="2" id="KW-1185">Reference proteome</keyword>
<evidence type="ECO:0000313" key="2">
    <source>
        <dbReference type="Proteomes" id="UP001271780"/>
    </source>
</evidence>
<organism evidence="1 2">
    <name type="scientific">Mesorhizobium dulcispinae</name>
    <dbReference type="NCBI Taxonomy" id="3072316"/>
    <lineage>
        <taxon>Bacteria</taxon>
        <taxon>Pseudomonadati</taxon>
        <taxon>Pseudomonadota</taxon>
        <taxon>Alphaproteobacteria</taxon>
        <taxon>Hyphomicrobiales</taxon>
        <taxon>Phyllobacteriaceae</taxon>
        <taxon>Mesorhizobium</taxon>
    </lineage>
</organism>
<sequence>RAVRDRLASKDCDMGTLLLLDDLGAPKDATPSPLAPYHLKHAFPEGGTNFLALDTGECYRYEFLELIARSKNQTKRTGPVF</sequence>
<accession>A0ABU4XMY9</accession>
<protein>
    <submittedName>
        <fullName evidence="1">Uncharacterized protein</fullName>
    </submittedName>
</protein>
<dbReference type="RefSeq" id="WP_320318784.1">
    <property type="nucleotide sequence ID" value="NZ_JAVIIX010000027.1"/>
</dbReference>
<feature type="non-terminal residue" evidence="1">
    <location>
        <position position="1"/>
    </location>
</feature>
<dbReference type="EMBL" id="JAVIIZ010000028">
    <property type="protein sequence ID" value="MDX8476111.1"/>
    <property type="molecule type" value="Genomic_DNA"/>
</dbReference>
<dbReference type="Proteomes" id="UP001271780">
    <property type="component" value="Unassembled WGS sequence"/>
</dbReference>
<comment type="caution">
    <text evidence="1">The sequence shown here is derived from an EMBL/GenBank/DDBJ whole genome shotgun (WGS) entry which is preliminary data.</text>
</comment>
<gene>
    <name evidence="1" type="ORF">RFM27_28985</name>
</gene>
<proteinExistence type="predicted"/>
<reference evidence="1 2" key="1">
    <citation type="submission" date="2023-08" db="EMBL/GenBank/DDBJ databases">
        <title>Implementing the SeqCode for naming new Mesorhizobium species isolated from Vachellia karroo root nodules.</title>
        <authorList>
            <person name="Van Lill M."/>
        </authorList>
    </citation>
    <scope>NUCLEOTIDE SEQUENCE [LARGE SCALE GENOMIC DNA]</scope>
    <source>
        <strain evidence="1 2">VK23A</strain>
    </source>
</reference>
<evidence type="ECO:0000313" key="1">
    <source>
        <dbReference type="EMBL" id="MDX8476111.1"/>
    </source>
</evidence>